<name>Q6AMU6_DESPS</name>
<gene>
    <name evidence="3" type="ordered locus">DP1599</name>
</gene>
<dbReference type="Pfam" id="PF01464">
    <property type="entry name" value="SLT"/>
    <property type="match status" value="1"/>
</dbReference>
<dbReference type="InterPro" id="IPR023346">
    <property type="entry name" value="Lysozyme-like_dom_sf"/>
</dbReference>
<dbReference type="STRING" id="177439.DP1599"/>
<dbReference type="Gene3D" id="1.10.530.10">
    <property type="match status" value="1"/>
</dbReference>
<feature type="domain" description="Transglycosylase SLT" evidence="2">
    <location>
        <begin position="61"/>
        <end position="152"/>
    </location>
</feature>
<evidence type="ECO:0000313" key="4">
    <source>
        <dbReference type="Proteomes" id="UP000000602"/>
    </source>
</evidence>
<dbReference type="PANTHER" id="PTHR37423">
    <property type="entry name" value="SOLUBLE LYTIC MUREIN TRANSGLYCOSYLASE-RELATED"/>
    <property type="match status" value="1"/>
</dbReference>
<evidence type="ECO:0000313" key="3">
    <source>
        <dbReference type="EMBL" id="CAG36328.1"/>
    </source>
</evidence>
<dbReference type="HOGENOM" id="CLU_092742_0_0_7"/>
<keyword evidence="4" id="KW-1185">Reference proteome</keyword>
<dbReference type="KEGG" id="dps:DP1599"/>
<accession>Q6AMU6</accession>
<reference evidence="4" key="1">
    <citation type="journal article" date="2004" name="Environ. Microbiol.">
        <title>The genome of Desulfotalea psychrophila, a sulfate-reducing bacterium from permanently cold Arctic sediments.</title>
        <authorList>
            <person name="Rabus R."/>
            <person name="Ruepp A."/>
            <person name="Frickey T."/>
            <person name="Rattei T."/>
            <person name="Fartmann B."/>
            <person name="Stark M."/>
            <person name="Bauer M."/>
            <person name="Zibat A."/>
            <person name="Lombardot T."/>
            <person name="Becker I."/>
            <person name="Amann J."/>
            <person name="Gellner K."/>
            <person name="Teeling H."/>
            <person name="Leuschner W.D."/>
            <person name="Gloeckner F.-O."/>
            <person name="Lupas A.N."/>
            <person name="Amann R."/>
            <person name="Klenk H.-P."/>
        </authorList>
    </citation>
    <scope>NUCLEOTIDE SEQUENCE [LARGE SCALE GENOMIC DNA]</scope>
    <source>
        <strain evidence="4">DSM 12343 / LSv54</strain>
    </source>
</reference>
<protein>
    <submittedName>
        <fullName evidence="3">Similar to soluble lytic murein transglycosylase</fullName>
    </submittedName>
</protein>
<sequence length="208" mass="23587">MRGFIVLVTAFLVFFYPFSGVVLASVKQPPQKARHYKRIYIRTAHAYWGLDAPVADLAGQIHAESRWQSDATSWAGAEGLSQFMPATATWWAKKAKLSAPAPTKPLWAMRAQVSYMKWLFVRAQADTPFNKLGLAQKAYNGGETWVRRDQKLALGKGLDPKSWRDVNLVNAGRSASAWRENREYPERIFYKFSPLYKKDGWGRSLCGP</sequence>
<dbReference type="EMBL" id="CR522870">
    <property type="protein sequence ID" value="CAG36328.1"/>
    <property type="molecule type" value="Genomic_DNA"/>
</dbReference>
<dbReference type="PANTHER" id="PTHR37423:SF2">
    <property type="entry name" value="MEMBRANE-BOUND LYTIC MUREIN TRANSGLYCOSYLASE C"/>
    <property type="match status" value="1"/>
</dbReference>
<evidence type="ECO:0000256" key="1">
    <source>
        <dbReference type="ARBA" id="ARBA00007734"/>
    </source>
</evidence>
<comment type="similarity">
    <text evidence="1">Belongs to the transglycosylase Slt family.</text>
</comment>
<dbReference type="SUPFAM" id="SSF53955">
    <property type="entry name" value="Lysozyme-like"/>
    <property type="match status" value="1"/>
</dbReference>
<proteinExistence type="inferred from homology"/>
<dbReference type="InterPro" id="IPR008258">
    <property type="entry name" value="Transglycosylase_SLT_dom_1"/>
</dbReference>
<dbReference type="eggNOG" id="COG0741">
    <property type="taxonomic scope" value="Bacteria"/>
</dbReference>
<dbReference type="Proteomes" id="UP000000602">
    <property type="component" value="Chromosome"/>
</dbReference>
<dbReference type="OrthoDB" id="9815002at2"/>
<dbReference type="AlphaFoldDB" id="Q6AMU6"/>
<organism evidence="3 4">
    <name type="scientific">Desulfotalea psychrophila (strain LSv54 / DSM 12343)</name>
    <dbReference type="NCBI Taxonomy" id="177439"/>
    <lineage>
        <taxon>Bacteria</taxon>
        <taxon>Pseudomonadati</taxon>
        <taxon>Thermodesulfobacteriota</taxon>
        <taxon>Desulfobulbia</taxon>
        <taxon>Desulfobulbales</taxon>
        <taxon>Desulfocapsaceae</taxon>
        <taxon>Desulfotalea</taxon>
    </lineage>
</organism>
<dbReference type="CAZy" id="GH23">
    <property type="family name" value="Glycoside Hydrolase Family 23"/>
</dbReference>
<evidence type="ECO:0000259" key="2">
    <source>
        <dbReference type="Pfam" id="PF01464"/>
    </source>
</evidence>